<name>A0A076EY65_RHOOP</name>
<dbReference type="EMBL" id="CP008949">
    <property type="protein sequence ID" value="AII10880.1"/>
    <property type="molecule type" value="Genomic_DNA"/>
</dbReference>
<dbReference type="Proteomes" id="UP000028488">
    <property type="component" value="Plasmid pPDG2"/>
</dbReference>
<dbReference type="PANTHER" id="PTHR34075">
    <property type="entry name" value="BLR3430 PROTEIN"/>
    <property type="match status" value="1"/>
</dbReference>
<dbReference type="InterPro" id="IPR052513">
    <property type="entry name" value="Thioester_dehydratase-like"/>
</dbReference>
<dbReference type="PANTHER" id="PTHR34075:SF5">
    <property type="entry name" value="BLR3430 PROTEIN"/>
    <property type="match status" value="1"/>
</dbReference>
<accession>A0A076EY65</accession>
<dbReference type="AlphaFoldDB" id="A0A076EY65"/>
<geneLocation type="plasmid" evidence="2 3">
    <name>pPDG2</name>
</geneLocation>
<evidence type="ECO:0000313" key="3">
    <source>
        <dbReference type="Proteomes" id="UP000028488"/>
    </source>
</evidence>
<evidence type="ECO:0000313" key="2">
    <source>
        <dbReference type="EMBL" id="AII10880.1"/>
    </source>
</evidence>
<feature type="domain" description="ChsH2 C-terminal OB-fold" evidence="1">
    <location>
        <begin position="49"/>
        <end position="110"/>
    </location>
</feature>
<dbReference type="Pfam" id="PF01796">
    <property type="entry name" value="OB_ChsH2_C"/>
    <property type="match status" value="1"/>
</dbReference>
<dbReference type="InterPro" id="IPR012340">
    <property type="entry name" value="NA-bd_OB-fold"/>
</dbReference>
<evidence type="ECO:0000259" key="1">
    <source>
        <dbReference type="Pfam" id="PF01796"/>
    </source>
</evidence>
<gene>
    <name evidence="2" type="ORF">EP51_42795</name>
</gene>
<organism evidence="2 3">
    <name type="scientific">Rhodococcus opacus</name>
    <name type="common">Nocardia opaca</name>
    <dbReference type="NCBI Taxonomy" id="37919"/>
    <lineage>
        <taxon>Bacteria</taxon>
        <taxon>Bacillati</taxon>
        <taxon>Actinomycetota</taxon>
        <taxon>Actinomycetes</taxon>
        <taxon>Mycobacteriales</taxon>
        <taxon>Nocardiaceae</taxon>
        <taxon>Rhodococcus</taxon>
    </lineage>
</organism>
<dbReference type="InterPro" id="IPR002878">
    <property type="entry name" value="ChsH2_C"/>
</dbReference>
<keyword evidence="2" id="KW-0614">Plasmid</keyword>
<sequence length="127" mass="13930">MTASLAHRARETTQLGRLIIWKCIDCAALLAPLTVYCSSCGSENLTSTPSAGAGVIVSWRVLDRTLDPVCGSSCPSIVAIVELDEGPWVYSWIDGAALFPSDQPVRVRFRHTQEGERFPIFEPQDFC</sequence>
<proteinExistence type="predicted"/>
<reference evidence="2 3" key="1">
    <citation type="submission" date="2014-07" db="EMBL/GenBank/DDBJ databases">
        <title>Genome Sequence of Rhodococcus opacus Strain R7, a Biodegrader of Mono- and Polycyclic Aromatic Hydrocarbons.</title>
        <authorList>
            <person name="Di Gennaro P."/>
            <person name="Zampolli J."/>
            <person name="Presti I."/>
            <person name="Cappelletti M."/>
            <person name="D'Ursi P."/>
            <person name="Orro A."/>
            <person name="Mezzelani A."/>
            <person name="Milanesi L."/>
        </authorList>
    </citation>
    <scope>NUCLEOTIDE SEQUENCE [LARGE SCALE GENOMIC DNA]</scope>
    <source>
        <strain evidence="2 3">R7</strain>
        <plasmid evidence="2">pPDG2</plasmid>
    </source>
</reference>
<dbReference type="SUPFAM" id="SSF50249">
    <property type="entry name" value="Nucleic acid-binding proteins"/>
    <property type="match status" value="1"/>
</dbReference>
<protein>
    <recommendedName>
        <fullName evidence="1">ChsH2 C-terminal OB-fold domain-containing protein</fullName>
    </recommendedName>
</protein>